<dbReference type="AlphaFoldDB" id="K0KWV0"/>
<evidence type="ECO:0000256" key="1">
    <source>
        <dbReference type="SAM" id="MobiDB-lite"/>
    </source>
</evidence>
<dbReference type="InParanoid" id="K0KWV0"/>
<sequence length="110" mass="12341">MVDDKFNAVTKTKLKHGKSKRSPNGKNSGSPLKTSPILKPIINGVDQYLQDLNDSSFISDSNISTGTRSEISSNSFYSDFERLSQAFNSRAKIHYQYMVKLLPILIIFLP</sequence>
<dbReference type="HOGENOM" id="CLU_2173004_0_0_1"/>
<reference evidence="2 3" key="1">
    <citation type="journal article" date="2012" name="Eukaryot. Cell">
        <title>Draft genome sequence of Wickerhamomyces ciferrii NRRL Y-1031 F-60-10.</title>
        <authorList>
            <person name="Schneider J."/>
            <person name="Andrea H."/>
            <person name="Blom J."/>
            <person name="Jaenicke S."/>
            <person name="Ruckert C."/>
            <person name="Schorsch C."/>
            <person name="Szczepanowski R."/>
            <person name="Farwick M."/>
            <person name="Goesmann A."/>
            <person name="Puhler A."/>
            <person name="Schaffer S."/>
            <person name="Tauch A."/>
            <person name="Kohler T."/>
            <person name="Brinkrolf K."/>
        </authorList>
    </citation>
    <scope>NUCLEOTIDE SEQUENCE [LARGE SCALE GENOMIC DNA]</scope>
    <source>
        <strain evidence="3">ATCC 14091 / BCRC 22168 / CBS 111 / JCM 3599 / NBRC 0793 / NRRL Y-1031 F-60-10</strain>
    </source>
</reference>
<accession>K0KWV0</accession>
<comment type="caution">
    <text evidence="2">The sequence shown here is derived from an EMBL/GenBank/DDBJ whole genome shotgun (WGS) entry which is preliminary data.</text>
</comment>
<dbReference type="Proteomes" id="UP000009328">
    <property type="component" value="Unassembled WGS sequence"/>
</dbReference>
<gene>
    <name evidence="2" type="ORF">BN7_6110</name>
</gene>
<evidence type="ECO:0000313" key="2">
    <source>
        <dbReference type="EMBL" id="CCH46517.1"/>
    </source>
</evidence>
<keyword evidence="3" id="KW-1185">Reference proteome</keyword>
<proteinExistence type="predicted"/>
<protein>
    <submittedName>
        <fullName evidence="2">Uncharacterized protein</fullName>
    </submittedName>
</protein>
<feature type="region of interest" description="Disordered" evidence="1">
    <location>
        <begin position="1"/>
        <end position="37"/>
    </location>
</feature>
<evidence type="ECO:0000313" key="3">
    <source>
        <dbReference type="Proteomes" id="UP000009328"/>
    </source>
</evidence>
<feature type="compositionally biased region" description="Polar residues" evidence="1">
    <location>
        <begin position="24"/>
        <end position="33"/>
    </location>
</feature>
<organism evidence="2 3">
    <name type="scientific">Wickerhamomyces ciferrii (strain ATCC 14091 / BCRC 22168 / CBS 111 / JCM 3599 / NBRC 0793 / NRRL Y-1031 F-60-10)</name>
    <name type="common">Yeast</name>
    <name type="synonym">Pichia ciferrii</name>
    <dbReference type="NCBI Taxonomy" id="1206466"/>
    <lineage>
        <taxon>Eukaryota</taxon>
        <taxon>Fungi</taxon>
        <taxon>Dikarya</taxon>
        <taxon>Ascomycota</taxon>
        <taxon>Saccharomycotina</taxon>
        <taxon>Saccharomycetes</taxon>
        <taxon>Phaffomycetales</taxon>
        <taxon>Wickerhamomycetaceae</taxon>
        <taxon>Wickerhamomyces</taxon>
    </lineage>
</organism>
<dbReference type="EMBL" id="CAIF01000252">
    <property type="protein sequence ID" value="CCH46517.1"/>
    <property type="molecule type" value="Genomic_DNA"/>
</dbReference>
<name>K0KWV0_WICCF</name>
<feature type="compositionally biased region" description="Basic residues" evidence="1">
    <location>
        <begin position="12"/>
        <end position="23"/>
    </location>
</feature>